<dbReference type="AlphaFoldDB" id="A0A7X9XBW1"/>
<comment type="caution">
    <text evidence="1">The sequence shown here is derived from an EMBL/GenBank/DDBJ whole genome shotgun (WGS) entry which is preliminary data.</text>
</comment>
<name>A0A7X9XBW1_9BACT</name>
<dbReference type="EMBL" id="JABANE010000085">
    <property type="protein sequence ID" value="NME71098.1"/>
    <property type="molecule type" value="Genomic_DNA"/>
</dbReference>
<keyword evidence="2" id="KW-1185">Reference proteome</keyword>
<gene>
    <name evidence="1" type="ORF">HHU12_24225</name>
</gene>
<evidence type="ECO:0000313" key="1">
    <source>
        <dbReference type="EMBL" id="NME71098.1"/>
    </source>
</evidence>
<dbReference type="RefSeq" id="WP_169659320.1">
    <property type="nucleotide sequence ID" value="NZ_JABANE010000085.1"/>
</dbReference>
<proteinExistence type="predicted"/>
<accession>A0A7X9XBW1</accession>
<sequence length="419" mass="48266">MSQYLARIKYYNRGDNSIEHIEVFSEESDTITFTAYHYKGFPSTSIERLGEKTKLTWDKYEGEDFLSYMIYRGYGRSGIYRELIFETDDPNTQTCIDNVPYIIGKDYYYYTEIKVRGSDTTIKGPQTEETHLGNLFEVSNWLHQNSYKYLYQWEKNTIIKRDINDLSILYQHTFEAKITGVYKYNKLEHYLLLSENSIRVFDGSQNKVIQELPLRHFTANRNVDDIYVFGLENGVIYATYLNKGEIPYQRYVAYYNPVDESYTVIEGGVGIPVEAFLGEDTENIYVGNFGSIGTVKIRKEDLEITAKHERILNYGGRIPVFVSKKNIILTEHGVVHDIETLAAKAYIGSASVATLTSDQEKLVILSGDISIHDSNNYQLLRTIPIETDYHDGKQTDIFINEDESKIIICTGTVTQIISL</sequence>
<evidence type="ECO:0000313" key="2">
    <source>
        <dbReference type="Proteomes" id="UP000576082"/>
    </source>
</evidence>
<protein>
    <submittedName>
        <fullName evidence="1">Uncharacterized protein</fullName>
    </submittedName>
</protein>
<organism evidence="1 2">
    <name type="scientific">Flammeovirga aprica JL-4</name>
    <dbReference type="NCBI Taxonomy" id="694437"/>
    <lineage>
        <taxon>Bacteria</taxon>
        <taxon>Pseudomonadati</taxon>
        <taxon>Bacteroidota</taxon>
        <taxon>Cytophagia</taxon>
        <taxon>Cytophagales</taxon>
        <taxon>Flammeovirgaceae</taxon>
        <taxon>Flammeovirga</taxon>
    </lineage>
</organism>
<dbReference type="Proteomes" id="UP000576082">
    <property type="component" value="Unassembled WGS sequence"/>
</dbReference>
<reference evidence="1 2" key="1">
    <citation type="submission" date="2020-04" db="EMBL/GenBank/DDBJ databases">
        <title>Flammeovirga sp. SR4, a novel species isolated from seawater.</title>
        <authorList>
            <person name="Wang X."/>
        </authorList>
    </citation>
    <scope>NUCLEOTIDE SEQUENCE [LARGE SCALE GENOMIC DNA]</scope>
    <source>
        <strain evidence="1 2">ATCC 23126</strain>
    </source>
</reference>
<dbReference type="SUPFAM" id="SSF63829">
    <property type="entry name" value="Calcium-dependent phosphotriesterase"/>
    <property type="match status" value="1"/>
</dbReference>